<evidence type="ECO:0000313" key="3">
    <source>
        <dbReference type="Proteomes" id="UP000245423"/>
    </source>
</evidence>
<organism evidence="2 3">
    <name type="scientific">[Clostridium] ultunense Esp</name>
    <dbReference type="NCBI Taxonomy" id="1288971"/>
    <lineage>
        <taxon>Bacteria</taxon>
        <taxon>Bacillati</taxon>
        <taxon>Bacillota</taxon>
        <taxon>Tissierellia</taxon>
        <taxon>Tissierellales</taxon>
        <taxon>Tepidimicrobiaceae</taxon>
        <taxon>Schnuerera</taxon>
    </lineage>
</organism>
<feature type="domain" description="SHS2" evidence="1">
    <location>
        <begin position="12"/>
        <end position="179"/>
    </location>
</feature>
<reference evidence="2 3" key="1">
    <citation type="submission" date="2016-11" db="EMBL/GenBank/DDBJ databases">
        <authorList>
            <person name="Manzoor S."/>
        </authorList>
    </citation>
    <scope>NUCLEOTIDE SEQUENCE [LARGE SCALE GENOMIC DNA]</scope>
    <source>
        <strain evidence="2">Clostridium ultunense strain Esp</strain>
    </source>
</reference>
<dbReference type="GO" id="GO:0051301">
    <property type="term" value="P:cell division"/>
    <property type="evidence" value="ECO:0007669"/>
    <property type="project" value="InterPro"/>
</dbReference>
<dbReference type="InterPro" id="IPR043129">
    <property type="entry name" value="ATPase_NBD"/>
</dbReference>
<dbReference type="CDD" id="cd24049">
    <property type="entry name" value="ASKHA_NBD_PilM"/>
    <property type="match status" value="1"/>
</dbReference>
<dbReference type="OrthoDB" id="5291956at2"/>
<dbReference type="Gene3D" id="3.30.1490.300">
    <property type="match status" value="1"/>
</dbReference>
<gene>
    <name evidence="2" type="ORF">CUESP1_1820</name>
</gene>
<dbReference type="InterPro" id="IPR005883">
    <property type="entry name" value="PilM"/>
</dbReference>
<protein>
    <submittedName>
        <fullName evidence="2">Type IV pilus assembly protein PilM</fullName>
    </submittedName>
</protein>
<keyword evidence="3" id="KW-1185">Reference proteome</keyword>
<dbReference type="InterPro" id="IPR003494">
    <property type="entry name" value="SHS2_FtsA"/>
</dbReference>
<sequence length="356" mass="40814">MSLKSLFPKRKVLSLDIGSYQIKGIVGKDTKKGIVIDDYFTILTPKGAYNDGKIVDKDLIHYVIDEELKKNRIKTKDTYLTINSSEIIVREVIIPKVEPEEIENVLSFQVEDYIPVNPENYIVQFKPIGSIYEDDIEKLSILLIGIPKEIVETHLQLLKDLGLNPLILDYQPNSIGKLLEYNNLINDDYLTENITFATIDIGYEGTKVSIIKNGIIYVSRVIEIGSKYIDQSILNFLEYGETEIEEIKKNFGNIDQLSEENPEHNSVSNMIKNVFNTLNERIEIVFRYYLSRESENQIDMILLYGGNGNYNGLDNFYSNYFNIPSIKIQSMDNLVFDGKIYEYMNPIGALIRRAGA</sequence>
<evidence type="ECO:0000259" key="1">
    <source>
        <dbReference type="SMART" id="SM00842"/>
    </source>
</evidence>
<dbReference type="SMART" id="SM00842">
    <property type="entry name" value="FtsA"/>
    <property type="match status" value="1"/>
</dbReference>
<dbReference type="PIRSF" id="PIRSF019169">
    <property type="entry name" value="PilM"/>
    <property type="match status" value="1"/>
</dbReference>
<dbReference type="InterPro" id="IPR050696">
    <property type="entry name" value="FtsA/MreB"/>
</dbReference>
<dbReference type="Proteomes" id="UP000245423">
    <property type="component" value="Chromosome 1"/>
</dbReference>
<dbReference type="RefSeq" id="WP_005586064.1">
    <property type="nucleotide sequence ID" value="NZ_LT669839.1"/>
</dbReference>
<dbReference type="HOGENOM" id="CLU_050686_3_1_9"/>
<dbReference type="AlphaFoldDB" id="M1ZCU3"/>
<name>M1ZCU3_9FIRM</name>
<accession>M1ZCU3</accession>
<dbReference type="PANTHER" id="PTHR32432">
    <property type="entry name" value="CELL DIVISION PROTEIN FTSA-RELATED"/>
    <property type="match status" value="1"/>
</dbReference>
<dbReference type="Gene3D" id="3.30.420.40">
    <property type="match status" value="2"/>
</dbReference>
<dbReference type="SUPFAM" id="SSF53067">
    <property type="entry name" value="Actin-like ATPase domain"/>
    <property type="match status" value="2"/>
</dbReference>
<proteinExistence type="predicted"/>
<dbReference type="PANTHER" id="PTHR32432:SF3">
    <property type="entry name" value="ETHANOLAMINE UTILIZATION PROTEIN EUTJ"/>
    <property type="match status" value="1"/>
</dbReference>
<dbReference type="Pfam" id="PF11104">
    <property type="entry name" value="PilM_2"/>
    <property type="match status" value="1"/>
</dbReference>
<evidence type="ECO:0000313" key="2">
    <source>
        <dbReference type="EMBL" id="SHD77183.1"/>
    </source>
</evidence>
<dbReference type="EMBL" id="LT669839">
    <property type="protein sequence ID" value="SHD77183.1"/>
    <property type="molecule type" value="Genomic_DNA"/>
</dbReference>